<dbReference type="EMBL" id="OX459121">
    <property type="protein sequence ID" value="CAI9102681.1"/>
    <property type="molecule type" value="Genomic_DNA"/>
</dbReference>
<keyword evidence="2" id="KW-1185">Reference proteome</keyword>
<dbReference type="AlphaFoldDB" id="A0AAV1D5X6"/>
<dbReference type="Gene3D" id="2.40.50.140">
    <property type="entry name" value="Nucleic acid-binding proteins"/>
    <property type="match status" value="1"/>
</dbReference>
<accession>A0AAV1D5X6</accession>
<protein>
    <submittedName>
        <fullName evidence="1">OLC1v1000983C1</fullName>
    </submittedName>
</protein>
<reference evidence="1" key="1">
    <citation type="submission" date="2023-03" db="EMBL/GenBank/DDBJ databases">
        <authorList>
            <person name="Julca I."/>
        </authorList>
    </citation>
    <scope>NUCLEOTIDE SEQUENCE</scope>
</reference>
<dbReference type="InterPro" id="IPR012340">
    <property type="entry name" value="NA-bd_OB-fold"/>
</dbReference>
<proteinExistence type="predicted"/>
<evidence type="ECO:0000313" key="2">
    <source>
        <dbReference type="Proteomes" id="UP001161247"/>
    </source>
</evidence>
<organism evidence="1 2">
    <name type="scientific">Oldenlandia corymbosa var. corymbosa</name>
    <dbReference type="NCBI Taxonomy" id="529605"/>
    <lineage>
        <taxon>Eukaryota</taxon>
        <taxon>Viridiplantae</taxon>
        <taxon>Streptophyta</taxon>
        <taxon>Embryophyta</taxon>
        <taxon>Tracheophyta</taxon>
        <taxon>Spermatophyta</taxon>
        <taxon>Magnoliopsida</taxon>
        <taxon>eudicotyledons</taxon>
        <taxon>Gunneridae</taxon>
        <taxon>Pentapetalae</taxon>
        <taxon>asterids</taxon>
        <taxon>lamiids</taxon>
        <taxon>Gentianales</taxon>
        <taxon>Rubiaceae</taxon>
        <taxon>Rubioideae</taxon>
        <taxon>Spermacoceae</taxon>
        <taxon>Hedyotis-Oldenlandia complex</taxon>
        <taxon>Oldenlandia</taxon>
    </lineage>
</organism>
<name>A0AAV1D5X6_OLDCO</name>
<evidence type="ECO:0000313" key="1">
    <source>
        <dbReference type="EMBL" id="CAI9102681.1"/>
    </source>
</evidence>
<dbReference type="Proteomes" id="UP001161247">
    <property type="component" value="Chromosome 4"/>
</dbReference>
<gene>
    <name evidence="1" type="ORF">OLC1_LOCUS11992</name>
</gene>
<dbReference type="SUPFAM" id="SSF50249">
    <property type="entry name" value="Nucleic acid-binding proteins"/>
    <property type="match status" value="1"/>
</dbReference>
<sequence length="243" mass="27892">MAPYAPKMIAKKVEIDKLNDSDQPWTAIGTVEEKQNPFGHYTKTQKMVFSDEKGAKVEDVIGVIVERSYTQTVTTGKGKKRMIQKFYKLNEKLQYVRLSLWEEFHQDVGILLTEQVRAKSYPTVVCRRMLISAYNGIEVTTSHRLVVLINPPSDKVRKLRNWKEIDLFLENKPSFSSIPGISHKNLSQITPVTHIDDEQQDILVKVHVEFRDIHNHSTTWLARNAALEHQQSINKISNATSGH</sequence>